<dbReference type="AlphaFoldDB" id="A0A511XEY9"/>
<dbReference type="GO" id="GO:0009307">
    <property type="term" value="P:DNA restriction-modification system"/>
    <property type="evidence" value="ECO:0007669"/>
    <property type="project" value="InterPro"/>
</dbReference>
<dbReference type="PIRSF" id="PIRSF000398">
    <property type="entry name" value="M_m6A_EcoRV"/>
    <property type="match status" value="1"/>
</dbReference>
<evidence type="ECO:0000256" key="4">
    <source>
        <dbReference type="ARBA" id="ARBA00022679"/>
    </source>
</evidence>
<dbReference type="InterPro" id="IPR012327">
    <property type="entry name" value="MeTrfase_D12"/>
</dbReference>
<accession>A0A511XEY9</accession>
<proteinExistence type="inferred from homology"/>
<dbReference type="GO" id="GO:0043565">
    <property type="term" value="F:sequence-specific DNA binding"/>
    <property type="evidence" value="ECO:0007669"/>
    <property type="project" value="TreeGrafter"/>
</dbReference>
<dbReference type="InterPro" id="IPR023095">
    <property type="entry name" value="Ade_MeTrfase_dom_2"/>
</dbReference>
<dbReference type="EMBL" id="BJYF01000041">
    <property type="protein sequence ID" value="GEN61520.1"/>
    <property type="molecule type" value="Genomic_DNA"/>
</dbReference>
<dbReference type="SUPFAM" id="SSF53335">
    <property type="entry name" value="S-adenosyl-L-methionine-dependent methyltransferases"/>
    <property type="match status" value="1"/>
</dbReference>
<dbReference type="PANTHER" id="PTHR30481">
    <property type="entry name" value="DNA ADENINE METHYLASE"/>
    <property type="match status" value="1"/>
</dbReference>
<dbReference type="Gene3D" id="1.10.1020.10">
    <property type="entry name" value="Adenine-specific Methyltransferase, Domain 2"/>
    <property type="match status" value="1"/>
</dbReference>
<dbReference type="STRING" id="1120919.GCA_000429165_03585"/>
<evidence type="ECO:0000256" key="6">
    <source>
        <dbReference type="ARBA" id="ARBA00047942"/>
    </source>
</evidence>
<comment type="caution">
    <text evidence="7">The sequence shown here is derived from an EMBL/GenBank/DDBJ whole genome shotgun (WGS) entry which is preliminary data.</text>
</comment>
<keyword evidence="8" id="KW-1185">Reference proteome</keyword>
<dbReference type="GO" id="GO:0009007">
    <property type="term" value="F:site-specific DNA-methyltransferase (adenine-specific) activity"/>
    <property type="evidence" value="ECO:0007669"/>
    <property type="project" value="UniProtKB-EC"/>
</dbReference>
<dbReference type="PANTHER" id="PTHR30481:SF2">
    <property type="entry name" value="SITE-SPECIFIC DNA-METHYLTRANSFERASE (ADENINE-SPECIFIC)"/>
    <property type="match status" value="1"/>
</dbReference>
<dbReference type="GO" id="GO:0032259">
    <property type="term" value="P:methylation"/>
    <property type="evidence" value="ECO:0007669"/>
    <property type="project" value="UniProtKB-KW"/>
</dbReference>
<reference evidence="7 8" key="1">
    <citation type="submission" date="2019-07" db="EMBL/GenBank/DDBJ databases">
        <title>Whole genome shotgun sequence of Acetobacter nitrogenifigens NBRC 105050.</title>
        <authorList>
            <person name="Hosoyama A."/>
            <person name="Uohara A."/>
            <person name="Ohji S."/>
            <person name="Ichikawa N."/>
        </authorList>
    </citation>
    <scope>NUCLEOTIDE SEQUENCE [LARGE SCALE GENOMIC DNA]</scope>
    <source>
        <strain evidence="7 8">NBRC 105050</strain>
    </source>
</reference>
<keyword evidence="5" id="KW-0949">S-adenosyl-L-methionine</keyword>
<dbReference type="Pfam" id="PF02086">
    <property type="entry name" value="MethyltransfD12"/>
    <property type="match status" value="1"/>
</dbReference>
<dbReference type="InterPro" id="IPR029063">
    <property type="entry name" value="SAM-dependent_MTases_sf"/>
</dbReference>
<dbReference type="Gene3D" id="3.40.50.150">
    <property type="entry name" value="Vaccinia Virus protein VP39"/>
    <property type="match status" value="1"/>
</dbReference>
<keyword evidence="4 7" id="KW-0808">Transferase</keyword>
<dbReference type="PRINTS" id="PR00505">
    <property type="entry name" value="D12N6MTFRASE"/>
</dbReference>
<protein>
    <recommendedName>
        <fullName evidence="2">site-specific DNA-methyltransferase (adenine-specific)</fullName>
        <ecNumber evidence="2">2.1.1.72</ecNumber>
    </recommendedName>
</protein>
<dbReference type="GO" id="GO:1904047">
    <property type="term" value="F:S-adenosyl-L-methionine binding"/>
    <property type="evidence" value="ECO:0007669"/>
    <property type="project" value="TreeGrafter"/>
</dbReference>
<comment type="similarity">
    <text evidence="1">Belongs to the N(4)/N(6)-methyltransferase family.</text>
</comment>
<name>A0A511XEY9_9PROT</name>
<gene>
    <name evidence="7" type="ORF">ANI02nite_34040</name>
</gene>
<organism evidence="7 8">
    <name type="scientific">Acetobacter nitrogenifigens DSM 23921 = NBRC 105050</name>
    <dbReference type="NCBI Taxonomy" id="1120919"/>
    <lineage>
        <taxon>Bacteria</taxon>
        <taxon>Pseudomonadati</taxon>
        <taxon>Pseudomonadota</taxon>
        <taxon>Alphaproteobacteria</taxon>
        <taxon>Acetobacterales</taxon>
        <taxon>Acetobacteraceae</taxon>
        <taxon>Acetobacter</taxon>
    </lineage>
</organism>
<dbReference type="GO" id="GO:0006298">
    <property type="term" value="P:mismatch repair"/>
    <property type="evidence" value="ECO:0007669"/>
    <property type="project" value="TreeGrafter"/>
</dbReference>
<evidence type="ECO:0000256" key="5">
    <source>
        <dbReference type="ARBA" id="ARBA00022691"/>
    </source>
</evidence>
<comment type="catalytic activity">
    <reaction evidence="6">
        <text>a 2'-deoxyadenosine in DNA + S-adenosyl-L-methionine = an N(6)-methyl-2'-deoxyadenosine in DNA + S-adenosyl-L-homocysteine + H(+)</text>
        <dbReference type="Rhea" id="RHEA:15197"/>
        <dbReference type="Rhea" id="RHEA-COMP:12418"/>
        <dbReference type="Rhea" id="RHEA-COMP:12419"/>
        <dbReference type="ChEBI" id="CHEBI:15378"/>
        <dbReference type="ChEBI" id="CHEBI:57856"/>
        <dbReference type="ChEBI" id="CHEBI:59789"/>
        <dbReference type="ChEBI" id="CHEBI:90615"/>
        <dbReference type="ChEBI" id="CHEBI:90616"/>
        <dbReference type="EC" id="2.1.1.72"/>
    </reaction>
</comment>
<evidence type="ECO:0000256" key="2">
    <source>
        <dbReference type="ARBA" id="ARBA00011900"/>
    </source>
</evidence>
<sequence>MPGEHPSLTQSGRYSPLRYPGGKGKLARFMKDVVRANGLSDGRYLEPYAGGAAVAWELLLTGVVRRVSINDISLPVFAFWHSVLNSTDTLCKMIHDCPLTMGEWDKQKEIFRHPRNHENLILGFSFFFLNRTNRSGILNGGVIGGRDQTGKWKIDARFNKNDLISRIEKIASLRSRIELTNLDAVDFIETNKNYFNKKTLLYIDPPYFEKGRFLYHDAYRADDHSVVAKSVTKLEGMNWIVSYDDVRPIHDLYAKSPWLQYTLNYSARNVMRGREVMFFSKNLVVPELPEPLHEIDRDLRKRPRTVAQRHFAA</sequence>
<evidence type="ECO:0000313" key="8">
    <source>
        <dbReference type="Proteomes" id="UP000321635"/>
    </source>
</evidence>
<dbReference type="RefSeq" id="WP_084440686.1">
    <property type="nucleotide sequence ID" value="NZ_AUBI01000025.1"/>
</dbReference>
<dbReference type="EC" id="2.1.1.72" evidence="2"/>
<dbReference type="OrthoDB" id="9805629at2"/>
<evidence type="ECO:0000256" key="3">
    <source>
        <dbReference type="ARBA" id="ARBA00022603"/>
    </source>
</evidence>
<evidence type="ECO:0000256" key="1">
    <source>
        <dbReference type="ARBA" id="ARBA00006594"/>
    </source>
</evidence>
<dbReference type="InterPro" id="IPR012263">
    <property type="entry name" value="M_m6A_EcoRV"/>
</dbReference>
<dbReference type="Proteomes" id="UP000321635">
    <property type="component" value="Unassembled WGS sequence"/>
</dbReference>
<keyword evidence="3 7" id="KW-0489">Methyltransferase</keyword>
<evidence type="ECO:0000313" key="7">
    <source>
        <dbReference type="EMBL" id="GEN61520.1"/>
    </source>
</evidence>